<keyword evidence="1" id="KW-0500">Molybdenum</keyword>
<name>A0A367MFT7_PSEAI</name>
<comment type="cofactor">
    <cofactor evidence="1">
        <name>Mg(2+)</name>
        <dbReference type="ChEBI" id="CHEBI:18420"/>
    </cofactor>
</comment>
<comment type="pathway">
    <text evidence="1">Cofactor biosynthesis; molybdopterin biosynthesis.</text>
</comment>
<comment type="similarity">
    <text evidence="1">Belongs to the MoeA family.</text>
</comment>
<dbReference type="Pfam" id="PF03454">
    <property type="entry name" value="MoeA_C"/>
    <property type="match status" value="1"/>
</dbReference>
<comment type="caution">
    <text evidence="3">The sequence shown here is derived from an EMBL/GenBank/DDBJ whole genome shotgun (WGS) entry which is preliminary data.</text>
</comment>
<dbReference type="UniPathway" id="UPA00344"/>
<dbReference type="Gene3D" id="3.40.980.10">
    <property type="entry name" value="MoaB/Mog-like domain"/>
    <property type="match status" value="1"/>
</dbReference>
<dbReference type="GO" id="GO:0005829">
    <property type="term" value="C:cytosol"/>
    <property type="evidence" value="ECO:0007669"/>
    <property type="project" value="TreeGrafter"/>
</dbReference>
<dbReference type="InterPro" id="IPR005111">
    <property type="entry name" value="MoeA_C_domain_IV"/>
</dbReference>
<reference evidence="3 4" key="1">
    <citation type="submission" date="2018-07" db="EMBL/GenBank/DDBJ databases">
        <title>Mechanisms of high-level aminoglycoside resistance among Gram-negative pathogens in Brazil.</title>
        <authorList>
            <person name="Ballaben A.S."/>
            <person name="Darini A.L.C."/>
            <person name="Doi Y."/>
        </authorList>
    </citation>
    <scope>NUCLEOTIDE SEQUENCE [LARGE SCALE GENOMIC DNA]</scope>
    <source>
        <strain evidence="3 4">B2-305</strain>
    </source>
</reference>
<keyword evidence="1" id="KW-0479">Metal-binding</keyword>
<dbReference type="SUPFAM" id="SSF63867">
    <property type="entry name" value="MoeA C-terminal domain-like"/>
    <property type="match status" value="1"/>
</dbReference>
<feature type="domain" description="MoeA C-terminal" evidence="2">
    <location>
        <begin position="58"/>
        <end position="124"/>
    </location>
</feature>
<keyword evidence="1" id="KW-0460">Magnesium</keyword>
<organism evidence="3 4">
    <name type="scientific">Pseudomonas aeruginosa</name>
    <dbReference type="NCBI Taxonomy" id="287"/>
    <lineage>
        <taxon>Bacteria</taxon>
        <taxon>Pseudomonadati</taxon>
        <taxon>Pseudomonadota</taxon>
        <taxon>Gammaproteobacteria</taxon>
        <taxon>Pseudomonadales</taxon>
        <taxon>Pseudomonadaceae</taxon>
        <taxon>Pseudomonas</taxon>
    </lineage>
</organism>
<dbReference type="GO" id="GO:0061599">
    <property type="term" value="F:molybdopterin molybdotransferase activity"/>
    <property type="evidence" value="ECO:0007669"/>
    <property type="project" value="UniProtKB-UniRule"/>
</dbReference>
<dbReference type="InterPro" id="IPR036688">
    <property type="entry name" value="MoeA_C_domain_IV_sf"/>
</dbReference>
<keyword evidence="1" id="KW-0501">Molybdenum cofactor biosynthesis</keyword>
<dbReference type="EC" id="2.10.1.1" evidence="1"/>
<comment type="function">
    <text evidence="1">Catalyzes the insertion of molybdate into adenylated molybdopterin with the concomitant release of AMP.</text>
</comment>
<evidence type="ECO:0000313" key="3">
    <source>
        <dbReference type="EMBL" id="RCI76022.1"/>
    </source>
</evidence>
<dbReference type="InterPro" id="IPR038987">
    <property type="entry name" value="MoeA-like"/>
</dbReference>
<evidence type="ECO:0000256" key="1">
    <source>
        <dbReference type="RuleBase" id="RU365090"/>
    </source>
</evidence>
<comment type="catalytic activity">
    <reaction evidence="1">
        <text>adenylyl-molybdopterin + molybdate = Mo-molybdopterin + AMP + H(+)</text>
        <dbReference type="Rhea" id="RHEA:35047"/>
        <dbReference type="ChEBI" id="CHEBI:15378"/>
        <dbReference type="ChEBI" id="CHEBI:36264"/>
        <dbReference type="ChEBI" id="CHEBI:62727"/>
        <dbReference type="ChEBI" id="CHEBI:71302"/>
        <dbReference type="ChEBI" id="CHEBI:456215"/>
    </reaction>
</comment>
<dbReference type="PANTHER" id="PTHR10192">
    <property type="entry name" value="MOLYBDOPTERIN BIOSYNTHESIS PROTEIN"/>
    <property type="match status" value="1"/>
</dbReference>
<dbReference type="InterPro" id="IPR036425">
    <property type="entry name" value="MoaB/Mog-like_dom_sf"/>
</dbReference>
<protein>
    <recommendedName>
        <fullName evidence="1">Molybdopterin molybdenumtransferase</fullName>
        <ecNumber evidence="1">2.10.1.1</ecNumber>
    </recommendedName>
</protein>
<dbReference type="GO" id="GO:0046872">
    <property type="term" value="F:metal ion binding"/>
    <property type="evidence" value="ECO:0007669"/>
    <property type="project" value="UniProtKB-UniRule"/>
</dbReference>
<feature type="non-terminal residue" evidence="3">
    <location>
        <position position="1"/>
    </location>
</feature>
<dbReference type="GO" id="GO:0006777">
    <property type="term" value="P:Mo-molybdopterin cofactor biosynthetic process"/>
    <property type="evidence" value="ECO:0007669"/>
    <property type="project" value="UniProtKB-UniRule"/>
</dbReference>
<sequence length="129" mass="13846">RLAIQPGKPFAFGSVAGKPWLGLPGNPAAALVTALLVARPFLLRQQGLFDVVPRPLALPAAFDWPQPRARRQYLRARLDERGRVEIHPQQGSAMLLAASWADGLAVIERGATLGVGDAIDFLPFSALMA</sequence>
<evidence type="ECO:0000313" key="4">
    <source>
        <dbReference type="Proteomes" id="UP000253594"/>
    </source>
</evidence>
<dbReference type="EMBL" id="QORE01000087">
    <property type="protein sequence ID" value="RCI76022.1"/>
    <property type="molecule type" value="Genomic_DNA"/>
</dbReference>
<proteinExistence type="inferred from homology"/>
<dbReference type="AlphaFoldDB" id="A0A367MFT7"/>
<accession>A0A367MFT7</accession>
<dbReference type="Gene3D" id="2.40.340.10">
    <property type="entry name" value="MoeA, C-terminal, domain IV"/>
    <property type="match status" value="1"/>
</dbReference>
<evidence type="ECO:0000259" key="2">
    <source>
        <dbReference type="Pfam" id="PF03454"/>
    </source>
</evidence>
<dbReference type="Proteomes" id="UP000253594">
    <property type="component" value="Unassembled WGS sequence"/>
</dbReference>
<dbReference type="PANTHER" id="PTHR10192:SF5">
    <property type="entry name" value="GEPHYRIN"/>
    <property type="match status" value="1"/>
</dbReference>
<gene>
    <name evidence="3" type="ORF">DT376_04580</name>
</gene>
<dbReference type="SUPFAM" id="SSF53218">
    <property type="entry name" value="Molybdenum cofactor biosynthesis proteins"/>
    <property type="match status" value="1"/>
</dbReference>
<keyword evidence="1 3" id="KW-0808">Transferase</keyword>